<protein>
    <recommendedName>
        <fullName evidence="4">ROK family protein</fullName>
    </recommendedName>
</protein>
<dbReference type="STRING" id="297318.BK138_11325"/>
<dbReference type="RefSeq" id="WP_076169678.1">
    <property type="nucleotide sequence ID" value="NZ_MRTP01000002.1"/>
</dbReference>
<keyword evidence="3" id="KW-1185">Reference proteome</keyword>
<dbReference type="Pfam" id="PF00480">
    <property type="entry name" value="ROK"/>
    <property type="match status" value="1"/>
</dbReference>
<dbReference type="InterPro" id="IPR043129">
    <property type="entry name" value="ATPase_NBD"/>
</dbReference>
<dbReference type="CDD" id="cd23763">
    <property type="entry name" value="ASKHA_ATPase_ROK"/>
    <property type="match status" value="1"/>
</dbReference>
<evidence type="ECO:0000313" key="3">
    <source>
        <dbReference type="Proteomes" id="UP000187172"/>
    </source>
</evidence>
<comment type="caution">
    <text evidence="2">The sequence shown here is derived from an EMBL/GenBank/DDBJ whole genome shotgun (WGS) entry which is preliminary data.</text>
</comment>
<comment type="similarity">
    <text evidence="1">Belongs to the ROK (NagC/XylR) family.</text>
</comment>
<evidence type="ECO:0000313" key="2">
    <source>
        <dbReference type="EMBL" id="OMF55284.1"/>
    </source>
</evidence>
<dbReference type="EMBL" id="MRTP01000002">
    <property type="protein sequence ID" value="OMF55284.1"/>
    <property type="molecule type" value="Genomic_DNA"/>
</dbReference>
<reference evidence="2 3" key="1">
    <citation type="submission" date="2016-11" db="EMBL/GenBank/DDBJ databases">
        <title>Paenibacillus species isolates.</title>
        <authorList>
            <person name="Beno S.M."/>
        </authorList>
    </citation>
    <scope>NUCLEOTIDE SEQUENCE [LARGE SCALE GENOMIC DNA]</scope>
    <source>
        <strain evidence="2 3">FSL R5-0378</strain>
    </source>
</reference>
<evidence type="ECO:0008006" key="4">
    <source>
        <dbReference type="Google" id="ProtNLM"/>
    </source>
</evidence>
<dbReference type="PANTHER" id="PTHR18964">
    <property type="entry name" value="ROK (REPRESSOR, ORF, KINASE) FAMILY"/>
    <property type="match status" value="1"/>
</dbReference>
<dbReference type="SUPFAM" id="SSF53067">
    <property type="entry name" value="Actin-like ATPase domain"/>
    <property type="match status" value="1"/>
</dbReference>
<dbReference type="PANTHER" id="PTHR18964:SF149">
    <property type="entry name" value="BIFUNCTIONAL UDP-N-ACETYLGLUCOSAMINE 2-EPIMERASE_N-ACETYLMANNOSAMINE KINASE"/>
    <property type="match status" value="1"/>
</dbReference>
<dbReference type="Proteomes" id="UP000187172">
    <property type="component" value="Unassembled WGS sequence"/>
</dbReference>
<dbReference type="InterPro" id="IPR000600">
    <property type="entry name" value="ROK"/>
</dbReference>
<accession>A0A1R1ETW6</accession>
<name>A0A1R1ETW6_9BACL</name>
<evidence type="ECO:0000256" key="1">
    <source>
        <dbReference type="ARBA" id="ARBA00006479"/>
    </source>
</evidence>
<dbReference type="AlphaFoldDB" id="A0A1R1ETW6"/>
<organism evidence="2 3">
    <name type="scientific">Paenibacillus rhizosphaerae</name>
    <dbReference type="NCBI Taxonomy" id="297318"/>
    <lineage>
        <taxon>Bacteria</taxon>
        <taxon>Bacillati</taxon>
        <taxon>Bacillota</taxon>
        <taxon>Bacilli</taxon>
        <taxon>Bacillales</taxon>
        <taxon>Paenibacillaceae</taxon>
        <taxon>Paenibacillus</taxon>
    </lineage>
</organism>
<gene>
    <name evidence="2" type="ORF">BK138_11325</name>
</gene>
<proteinExistence type="inferred from homology"/>
<dbReference type="Gene3D" id="3.30.420.40">
    <property type="match status" value="2"/>
</dbReference>
<sequence length="279" mass="29576">MMKNVVGVDMGCTKMLMVAEVDGQLVEGKVPTGLDCSLEYLAGEIDRFIAGLPYEPEGLGIALPGLVEGDRRLQFSDIRALCGVTADDFAKGRFRCRLINDVKAATVAEAANYPEKDTVAVMMAGSGLALGVYSKQRMYTGAGGFAGELGYTVIATEAGPRKVDELAGGIGILDRAGCDIDAFLAKIRDGDGDSLALLERAGFYCGLAITNVLHLFNPDVLVIGGSTSTYPGYMDTALRTAEKHTLPDMFQACSFASPKDGKRIAALGAMQFLRTGMEF</sequence>